<reference evidence="3 4" key="1">
    <citation type="journal article" date="2010" name="Nature">
        <title>The Ectocarpus genome and the independent evolution of multicellularity in brown algae.</title>
        <authorList>
            <person name="Cock J.M."/>
            <person name="Sterck L."/>
            <person name="Rouze P."/>
            <person name="Scornet D."/>
            <person name="Allen A.E."/>
            <person name="Amoutzias G."/>
            <person name="Anthouard V."/>
            <person name="Artiguenave F."/>
            <person name="Aury J.M."/>
            <person name="Badger J.H."/>
            <person name="Beszteri B."/>
            <person name="Billiau K."/>
            <person name="Bonnet E."/>
            <person name="Bothwell J.H."/>
            <person name="Bowler C."/>
            <person name="Boyen C."/>
            <person name="Brownlee C."/>
            <person name="Carrano C.J."/>
            <person name="Charrier B."/>
            <person name="Cho G.Y."/>
            <person name="Coelho S.M."/>
            <person name="Collen J."/>
            <person name="Corre E."/>
            <person name="Da Silva C."/>
            <person name="Delage L."/>
            <person name="Delaroque N."/>
            <person name="Dittami S.M."/>
            <person name="Doulbeau S."/>
            <person name="Elias M."/>
            <person name="Farnham G."/>
            <person name="Gachon C.M."/>
            <person name="Gschloessl B."/>
            <person name="Heesch S."/>
            <person name="Jabbari K."/>
            <person name="Jubin C."/>
            <person name="Kawai H."/>
            <person name="Kimura K."/>
            <person name="Kloareg B."/>
            <person name="Kupper F.C."/>
            <person name="Lang D."/>
            <person name="Le Bail A."/>
            <person name="Leblanc C."/>
            <person name="Lerouge P."/>
            <person name="Lohr M."/>
            <person name="Lopez P.J."/>
            <person name="Martens C."/>
            <person name="Maumus F."/>
            <person name="Michel G."/>
            <person name="Miranda-Saavedra D."/>
            <person name="Morales J."/>
            <person name="Moreau H."/>
            <person name="Motomura T."/>
            <person name="Nagasato C."/>
            <person name="Napoli C.A."/>
            <person name="Nelson D.R."/>
            <person name="Nyvall-Collen P."/>
            <person name="Peters A.F."/>
            <person name="Pommier C."/>
            <person name="Potin P."/>
            <person name="Poulain J."/>
            <person name="Quesneville H."/>
            <person name="Read B."/>
            <person name="Rensing S.A."/>
            <person name="Ritter A."/>
            <person name="Rousvoal S."/>
            <person name="Samanta M."/>
            <person name="Samson G."/>
            <person name="Schroeder D.C."/>
            <person name="Segurens B."/>
            <person name="Strittmatter M."/>
            <person name="Tonon T."/>
            <person name="Tregear J.W."/>
            <person name="Valentin K."/>
            <person name="von Dassow P."/>
            <person name="Yamagishi T."/>
            <person name="Van de Peer Y."/>
            <person name="Wincker P."/>
        </authorList>
    </citation>
    <scope>NUCLEOTIDE SEQUENCE [LARGE SCALE GENOMIC DNA]</scope>
    <source>
        <strain evidence="4">Ec32 / CCAP1310/4</strain>
    </source>
</reference>
<gene>
    <name evidence="3" type="ORF">Esi_0037_0032</name>
</gene>
<feature type="coiled-coil region" evidence="1">
    <location>
        <begin position="117"/>
        <end position="146"/>
    </location>
</feature>
<dbReference type="Proteomes" id="UP000002630">
    <property type="component" value="Unassembled WGS sequence"/>
</dbReference>
<feature type="compositionally biased region" description="Basic and acidic residues" evidence="2">
    <location>
        <begin position="51"/>
        <end position="73"/>
    </location>
</feature>
<feature type="compositionally biased region" description="Basic residues" evidence="2">
    <location>
        <begin position="74"/>
        <end position="83"/>
    </location>
</feature>
<keyword evidence="4" id="KW-1185">Reference proteome</keyword>
<dbReference type="Pfam" id="PF10175">
    <property type="entry name" value="MPP6"/>
    <property type="match status" value="1"/>
</dbReference>
<dbReference type="AlphaFoldDB" id="D8LLK6"/>
<evidence type="ECO:0000313" key="3">
    <source>
        <dbReference type="EMBL" id="CBN74637.1"/>
    </source>
</evidence>
<accession>D8LLK6</accession>
<feature type="compositionally biased region" description="Basic and acidic residues" evidence="2">
    <location>
        <begin position="1"/>
        <end position="12"/>
    </location>
</feature>
<name>D8LLK6_ECTSI</name>
<evidence type="ECO:0000256" key="2">
    <source>
        <dbReference type="SAM" id="MobiDB-lite"/>
    </source>
</evidence>
<sequence>MQYWKPGEKRPGGGEGGGGPAGDGGGSGTGRVSDEQGRTDSKKKKKRVDKSRRDGGGRGSTDKGNRRSSEGVKKRVKKGKGKERHSTGGGLGGIKGEVSRAASKPPVAGPSQGLLAMKFMQRKVQADEAQKQRQEKREKLESYFSSSYAKRLKADKDTGKDRLICRHDEQDPALVVVGRRSFGGFNVVAEAAYDACIRDIEAGERIGRPGRGEDAGGGGISDTEMAERFVGSSKSVLSRGKTRV</sequence>
<dbReference type="OrthoDB" id="76852at2759"/>
<dbReference type="EMBL" id="FN649760">
    <property type="protein sequence ID" value="CBN74637.1"/>
    <property type="molecule type" value="Genomic_DNA"/>
</dbReference>
<feature type="compositionally biased region" description="Basic residues" evidence="2">
    <location>
        <begin position="41"/>
        <end position="50"/>
    </location>
</feature>
<feature type="region of interest" description="Disordered" evidence="2">
    <location>
        <begin position="1"/>
        <end position="111"/>
    </location>
</feature>
<feature type="compositionally biased region" description="Gly residues" evidence="2">
    <location>
        <begin position="13"/>
        <end position="29"/>
    </location>
</feature>
<proteinExistence type="predicted"/>
<dbReference type="InParanoid" id="D8LLK6"/>
<organism evidence="3 4">
    <name type="scientific">Ectocarpus siliculosus</name>
    <name type="common">Brown alga</name>
    <name type="synonym">Conferva siliculosa</name>
    <dbReference type="NCBI Taxonomy" id="2880"/>
    <lineage>
        <taxon>Eukaryota</taxon>
        <taxon>Sar</taxon>
        <taxon>Stramenopiles</taxon>
        <taxon>Ochrophyta</taxon>
        <taxon>PX clade</taxon>
        <taxon>Phaeophyceae</taxon>
        <taxon>Ectocarpales</taxon>
        <taxon>Ectocarpaceae</taxon>
        <taxon>Ectocarpus</taxon>
    </lineage>
</organism>
<keyword evidence="1" id="KW-0175">Coiled coil</keyword>
<evidence type="ECO:0000256" key="1">
    <source>
        <dbReference type="SAM" id="Coils"/>
    </source>
</evidence>
<evidence type="ECO:0000313" key="4">
    <source>
        <dbReference type="Proteomes" id="UP000002630"/>
    </source>
</evidence>
<protein>
    <submittedName>
        <fullName evidence="3">Uncharacterized protein</fullName>
    </submittedName>
</protein>